<proteinExistence type="predicted"/>
<organism evidence="1 2">
    <name type="scientific">Prunus dulcis</name>
    <name type="common">Almond</name>
    <name type="synonym">Amygdalus dulcis</name>
    <dbReference type="NCBI Taxonomy" id="3755"/>
    <lineage>
        <taxon>Eukaryota</taxon>
        <taxon>Viridiplantae</taxon>
        <taxon>Streptophyta</taxon>
        <taxon>Embryophyta</taxon>
        <taxon>Tracheophyta</taxon>
        <taxon>Spermatophyta</taxon>
        <taxon>Magnoliopsida</taxon>
        <taxon>eudicotyledons</taxon>
        <taxon>Gunneridae</taxon>
        <taxon>Pentapetalae</taxon>
        <taxon>rosids</taxon>
        <taxon>fabids</taxon>
        <taxon>Rosales</taxon>
        <taxon>Rosaceae</taxon>
        <taxon>Amygdaloideae</taxon>
        <taxon>Amygdaleae</taxon>
        <taxon>Prunus</taxon>
    </lineage>
</organism>
<sequence length="104" mass="12478">MRLNLDLLEGEREKAIFQVAFYQQRLKSYYNERAKIRQFQPGDLMLRKAYITAQRQGSKKMKPNWEGPYVISRSGGKGCYMFDTIEGKEISRQWNAYHLQRYYP</sequence>
<dbReference type="Proteomes" id="UP001054821">
    <property type="component" value="Chromosome 2"/>
</dbReference>
<reference evidence="1 2" key="1">
    <citation type="journal article" date="2022" name="G3 (Bethesda)">
        <title>Whole-genome sequence and methylome profiling of the almond [Prunus dulcis (Mill.) D.A. Webb] cultivar 'Nonpareil'.</title>
        <authorList>
            <person name="D'Amico-Willman K.M."/>
            <person name="Ouma W.Z."/>
            <person name="Meulia T."/>
            <person name="Sideli G.M."/>
            <person name="Gradziel T.M."/>
            <person name="Fresnedo-Ramirez J."/>
        </authorList>
    </citation>
    <scope>NUCLEOTIDE SEQUENCE [LARGE SCALE GENOMIC DNA]</scope>
    <source>
        <strain evidence="1">Clone GOH B32 T37-40</strain>
    </source>
</reference>
<accession>A0AAD4ZF89</accession>
<comment type="caution">
    <text evidence="1">The sequence shown here is derived from an EMBL/GenBank/DDBJ whole genome shotgun (WGS) entry which is preliminary data.</text>
</comment>
<dbReference type="EMBL" id="JAJFAZ020000002">
    <property type="protein sequence ID" value="KAI5343386.1"/>
    <property type="molecule type" value="Genomic_DNA"/>
</dbReference>
<evidence type="ECO:0008006" key="3">
    <source>
        <dbReference type="Google" id="ProtNLM"/>
    </source>
</evidence>
<name>A0AAD4ZF89_PRUDU</name>
<gene>
    <name evidence="1" type="ORF">L3X38_011262</name>
</gene>
<evidence type="ECO:0000313" key="1">
    <source>
        <dbReference type="EMBL" id="KAI5343386.1"/>
    </source>
</evidence>
<dbReference type="AlphaFoldDB" id="A0AAD4ZF89"/>
<evidence type="ECO:0000313" key="2">
    <source>
        <dbReference type="Proteomes" id="UP001054821"/>
    </source>
</evidence>
<keyword evidence="2" id="KW-1185">Reference proteome</keyword>
<protein>
    <recommendedName>
        <fullName evidence="3">Transposable element protein</fullName>
    </recommendedName>
</protein>